<organism evidence="2 3">
    <name type="scientific">Cryptosporangium japonicum</name>
    <dbReference type="NCBI Taxonomy" id="80872"/>
    <lineage>
        <taxon>Bacteria</taxon>
        <taxon>Bacillati</taxon>
        <taxon>Actinomycetota</taxon>
        <taxon>Actinomycetes</taxon>
        <taxon>Cryptosporangiales</taxon>
        <taxon>Cryptosporangiaceae</taxon>
        <taxon>Cryptosporangium</taxon>
    </lineage>
</organism>
<proteinExistence type="predicted"/>
<name>A0ABP3E7B3_9ACTN</name>
<evidence type="ECO:0000313" key="2">
    <source>
        <dbReference type="EMBL" id="GAA0251631.1"/>
    </source>
</evidence>
<feature type="compositionally biased region" description="Basic and acidic residues" evidence="1">
    <location>
        <begin position="55"/>
        <end position="85"/>
    </location>
</feature>
<sequence>MSYPSRVKACASETTVQSGPATAINVRDVGDVVRVTVAVMGPPPVGDLDDTSPGRSDRERGDSLSPRLSDEWAEPIHSEETPCAT</sequence>
<reference evidence="3" key="1">
    <citation type="journal article" date="2019" name="Int. J. Syst. Evol. Microbiol.">
        <title>The Global Catalogue of Microorganisms (GCM) 10K type strain sequencing project: providing services to taxonomists for standard genome sequencing and annotation.</title>
        <authorList>
            <consortium name="The Broad Institute Genomics Platform"/>
            <consortium name="The Broad Institute Genome Sequencing Center for Infectious Disease"/>
            <person name="Wu L."/>
            <person name="Ma J."/>
        </authorList>
    </citation>
    <scope>NUCLEOTIDE SEQUENCE [LARGE SCALE GENOMIC DNA]</scope>
    <source>
        <strain evidence="3">JCM 10425</strain>
    </source>
</reference>
<dbReference type="Proteomes" id="UP001500967">
    <property type="component" value="Unassembled WGS sequence"/>
</dbReference>
<keyword evidence="3" id="KW-1185">Reference proteome</keyword>
<gene>
    <name evidence="2" type="ORF">GCM10009539_40980</name>
</gene>
<comment type="caution">
    <text evidence="2">The sequence shown here is derived from an EMBL/GenBank/DDBJ whole genome shotgun (WGS) entry which is preliminary data.</text>
</comment>
<dbReference type="EMBL" id="BAAAGX010000016">
    <property type="protein sequence ID" value="GAA0251631.1"/>
    <property type="molecule type" value="Genomic_DNA"/>
</dbReference>
<accession>A0ABP3E7B3</accession>
<feature type="region of interest" description="Disordered" evidence="1">
    <location>
        <begin position="40"/>
        <end position="85"/>
    </location>
</feature>
<evidence type="ECO:0000313" key="3">
    <source>
        <dbReference type="Proteomes" id="UP001500967"/>
    </source>
</evidence>
<protein>
    <submittedName>
        <fullName evidence="2">Uncharacterized protein</fullName>
    </submittedName>
</protein>
<evidence type="ECO:0000256" key="1">
    <source>
        <dbReference type="SAM" id="MobiDB-lite"/>
    </source>
</evidence>